<organism evidence="2 3">
    <name type="scientific">Aquimarina addita</name>
    <dbReference type="NCBI Taxonomy" id="870485"/>
    <lineage>
        <taxon>Bacteria</taxon>
        <taxon>Pseudomonadati</taxon>
        <taxon>Bacteroidota</taxon>
        <taxon>Flavobacteriia</taxon>
        <taxon>Flavobacteriales</taxon>
        <taxon>Flavobacteriaceae</taxon>
        <taxon>Aquimarina</taxon>
    </lineage>
</organism>
<protein>
    <recommendedName>
        <fullName evidence="1">DUF1266 domain-containing protein</fullName>
    </recommendedName>
</protein>
<gene>
    <name evidence="2" type="ORF">GCM10022393_38030</name>
</gene>
<dbReference type="InterPro" id="IPR009677">
    <property type="entry name" value="DUF1266"/>
</dbReference>
<keyword evidence="3" id="KW-1185">Reference proteome</keyword>
<feature type="domain" description="DUF1266" evidence="1">
    <location>
        <begin position="113"/>
        <end position="245"/>
    </location>
</feature>
<dbReference type="Proteomes" id="UP001500459">
    <property type="component" value="Unassembled WGS sequence"/>
</dbReference>
<comment type="caution">
    <text evidence="2">The sequence shown here is derived from an EMBL/GenBank/DDBJ whole genome shotgun (WGS) entry which is preliminary data.</text>
</comment>
<dbReference type="EMBL" id="BAABCW010000023">
    <property type="protein sequence ID" value="GAA3520219.1"/>
    <property type="molecule type" value="Genomic_DNA"/>
</dbReference>
<evidence type="ECO:0000313" key="3">
    <source>
        <dbReference type="Proteomes" id="UP001500459"/>
    </source>
</evidence>
<accession>A0ABP6UUX5</accession>
<sequence length="247" mass="28094">MIKFFKELVSSFKEGIAEAKEEIATEATEIKNSKKNDKERIEKIGYIESFGTALGAPFRIIIFGDWFTLFNNSDDDDSYPIHLYTFGAYPKLEDHKKDFTKFLKRDFGIIDNESCVVTLSTFFRIGVISTDETILKNVAVTENIDAKMWDMNKNGSKAVLAVVLSHIISASTDVGFLQKTDALDLMKSIIFFVKEHYSDWDSYAYDFAIGESNIGLNNKIGKSYLTKYLGYLKDKKGSPRKNIIWST</sequence>
<dbReference type="Pfam" id="PF06889">
    <property type="entry name" value="DUF1266"/>
    <property type="match status" value="1"/>
</dbReference>
<evidence type="ECO:0000259" key="1">
    <source>
        <dbReference type="Pfam" id="PF06889"/>
    </source>
</evidence>
<evidence type="ECO:0000313" key="2">
    <source>
        <dbReference type="EMBL" id="GAA3520219.1"/>
    </source>
</evidence>
<dbReference type="RefSeq" id="WP_344930166.1">
    <property type="nucleotide sequence ID" value="NZ_BAABCW010000023.1"/>
</dbReference>
<reference evidence="3" key="1">
    <citation type="journal article" date="2019" name="Int. J. Syst. Evol. Microbiol.">
        <title>The Global Catalogue of Microorganisms (GCM) 10K type strain sequencing project: providing services to taxonomists for standard genome sequencing and annotation.</title>
        <authorList>
            <consortium name="The Broad Institute Genomics Platform"/>
            <consortium name="The Broad Institute Genome Sequencing Center for Infectious Disease"/>
            <person name="Wu L."/>
            <person name="Ma J."/>
        </authorList>
    </citation>
    <scope>NUCLEOTIDE SEQUENCE [LARGE SCALE GENOMIC DNA]</scope>
    <source>
        <strain evidence="3">JCM 17106</strain>
    </source>
</reference>
<name>A0ABP6UUX5_9FLAO</name>
<proteinExistence type="predicted"/>